<keyword evidence="2" id="KW-0812">Transmembrane</keyword>
<feature type="compositionally biased region" description="Basic and acidic residues" evidence="1">
    <location>
        <begin position="68"/>
        <end position="81"/>
    </location>
</feature>
<dbReference type="EMBL" id="VSSQ01043417">
    <property type="protein sequence ID" value="MPM97100.1"/>
    <property type="molecule type" value="Genomic_DNA"/>
</dbReference>
<reference evidence="3" key="1">
    <citation type="submission" date="2019-08" db="EMBL/GenBank/DDBJ databases">
        <authorList>
            <person name="Kucharzyk K."/>
            <person name="Murdoch R.W."/>
            <person name="Higgins S."/>
            <person name="Loffler F."/>
        </authorList>
    </citation>
    <scope>NUCLEOTIDE SEQUENCE</scope>
</reference>
<comment type="caution">
    <text evidence="3">The sequence shown here is derived from an EMBL/GenBank/DDBJ whole genome shotgun (WGS) entry which is preliminary data.</text>
</comment>
<name>A0A645E5N0_9ZZZZ</name>
<feature type="transmembrane region" description="Helical" evidence="2">
    <location>
        <begin position="6"/>
        <end position="28"/>
    </location>
</feature>
<protein>
    <submittedName>
        <fullName evidence="3">Uncharacterized protein</fullName>
    </submittedName>
</protein>
<evidence type="ECO:0000313" key="3">
    <source>
        <dbReference type="EMBL" id="MPM97100.1"/>
    </source>
</evidence>
<organism evidence="3">
    <name type="scientific">bioreactor metagenome</name>
    <dbReference type="NCBI Taxonomy" id="1076179"/>
    <lineage>
        <taxon>unclassified sequences</taxon>
        <taxon>metagenomes</taxon>
        <taxon>ecological metagenomes</taxon>
    </lineage>
</organism>
<evidence type="ECO:0000256" key="1">
    <source>
        <dbReference type="SAM" id="MobiDB-lite"/>
    </source>
</evidence>
<dbReference type="AlphaFoldDB" id="A0A645E5N0"/>
<keyword evidence="2" id="KW-1133">Transmembrane helix</keyword>
<feature type="region of interest" description="Disordered" evidence="1">
    <location>
        <begin position="44"/>
        <end position="81"/>
    </location>
</feature>
<accession>A0A645E5N0</accession>
<evidence type="ECO:0000256" key="2">
    <source>
        <dbReference type="SAM" id="Phobius"/>
    </source>
</evidence>
<sequence length="81" mass="8686">MTTHYYQHCGCGGGCLLGLIMLLIWPLLMMIRLFGGKPVTFGGDLRDRVTPPPGGGNGSEDDGTVIDVEAKEVPPETKNLK</sequence>
<proteinExistence type="predicted"/>
<gene>
    <name evidence="3" type="ORF">SDC9_144273</name>
</gene>
<keyword evidence="2" id="KW-0472">Membrane</keyword>